<dbReference type="AlphaFoldDB" id="A0A9X5CUI5"/>
<dbReference type="EMBL" id="JAAGNA010001221">
    <property type="protein sequence ID" value="NEC53707.1"/>
    <property type="molecule type" value="Genomic_DNA"/>
</dbReference>
<reference evidence="3 4" key="1">
    <citation type="submission" date="2020-01" db="EMBL/GenBank/DDBJ databases">
        <title>Insect and environment-associated Actinomycetes.</title>
        <authorList>
            <person name="Currrie C."/>
            <person name="Chevrette M."/>
            <person name="Carlson C."/>
            <person name="Stubbendieck R."/>
            <person name="Wendt-Pienkowski E."/>
        </authorList>
    </citation>
    <scope>NUCLEOTIDE SEQUENCE [LARGE SCALE GENOMIC DNA]</scope>
    <source>
        <strain evidence="3 4">SID8189</strain>
    </source>
</reference>
<protein>
    <recommendedName>
        <fullName evidence="2">Barstar (barnase inhibitor) domain-containing protein</fullName>
    </recommendedName>
</protein>
<dbReference type="InterPro" id="IPR000468">
    <property type="entry name" value="Barstar"/>
</dbReference>
<dbReference type="Gene3D" id="3.30.370.10">
    <property type="entry name" value="Barstar-like"/>
    <property type="match status" value="1"/>
</dbReference>
<dbReference type="RefSeq" id="WP_058915731.1">
    <property type="nucleotide sequence ID" value="NZ_JAAGNA010001221.1"/>
</dbReference>
<keyword evidence="4" id="KW-1185">Reference proteome</keyword>
<comment type="similarity">
    <text evidence="1">Belongs to the barstar family.</text>
</comment>
<evidence type="ECO:0000256" key="1">
    <source>
        <dbReference type="ARBA" id="ARBA00006845"/>
    </source>
</evidence>
<evidence type="ECO:0000313" key="4">
    <source>
        <dbReference type="Proteomes" id="UP000471745"/>
    </source>
</evidence>
<accession>A0A9X5CUI5</accession>
<evidence type="ECO:0000259" key="2">
    <source>
        <dbReference type="Pfam" id="PF01337"/>
    </source>
</evidence>
<dbReference type="Pfam" id="PF01337">
    <property type="entry name" value="Barstar"/>
    <property type="match status" value="1"/>
</dbReference>
<dbReference type="InterPro" id="IPR035905">
    <property type="entry name" value="Barstar-like_sf"/>
</dbReference>
<feature type="domain" description="Barstar (barnase inhibitor)" evidence="2">
    <location>
        <begin position="10"/>
        <end position="94"/>
    </location>
</feature>
<gene>
    <name evidence="3" type="ORF">G3I18_34940</name>
</gene>
<name>A0A9X5CUI5_9ACTN</name>
<dbReference type="CDD" id="cd05141">
    <property type="entry name" value="Barstar_evA4336-like"/>
    <property type="match status" value="1"/>
</dbReference>
<dbReference type="SUPFAM" id="SSF52038">
    <property type="entry name" value="Barstar-related"/>
    <property type="match status" value="1"/>
</dbReference>
<organism evidence="3 4">
    <name type="scientific">Actinospica acidiphila</name>
    <dbReference type="NCBI Taxonomy" id="304899"/>
    <lineage>
        <taxon>Bacteria</taxon>
        <taxon>Bacillati</taxon>
        <taxon>Actinomycetota</taxon>
        <taxon>Actinomycetes</taxon>
        <taxon>Catenulisporales</taxon>
        <taxon>Actinospicaceae</taxon>
        <taxon>Actinospica</taxon>
    </lineage>
</organism>
<proteinExistence type="inferred from homology"/>
<dbReference type="Proteomes" id="UP000471745">
    <property type="component" value="Unassembled WGS sequence"/>
</dbReference>
<sequence>MTHDLTGRLVVPLDLDGVTDKAGLMDRCARALALPDWFGRNWDALVDSLSDRTVWPEGADGRGLLLVVRGWRAYAEARPQEWATAQEVFAEAVGRDPALTVALAVGGSAEHLPDQAGRSDRD</sequence>
<comment type="caution">
    <text evidence="3">The sequence shown here is derived from an EMBL/GenBank/DDBJ whole genome shotgun (WGS) entry which is preliminary data.</text>
</comment>
<evidence type="ECO:0000313" key="3">
    <source>
        <dbReference type="EMBL" id="NEC53707.1"/>
    </source>
</evidence>